<evidence type="ECO:0000313" key="2">
    <source>
        <dbReference type="Proteomes" id="UP000601223"/>
    </source>
</evidence>
<reference evidence="1 2" key="1">
    <citation type="submission" date="2021-01" db="EMBL/GenBank/DDBJ databases">
        <title>Whole genome shotgun sequence of Catellatospora bangladeshensis NBRC 107357.</title>
        <authorList>
            <person name="Komaki H."/>
            <person name="Tamura T."/>
        </authorList>
    </citation>
    <scope>NUCLEOTIDE SEQUENCE [LARGE SCALE GENOMIC DNA]</scope>
    <source>
        <strain evidence="1 2">NBRC 107357</strain>
    </source>
</reference>
<organism evidence="1 2">
    <name type="scientific">Catellatospora bangladeshensis</name>
    <dbReference type="NCBI Taxonomy" id="310355"/>
    <lineage>
        <taxon>Bacteria</taxon>
        <taxon>Bacillati</taxon>
        <taxon>Actinomycetota</taxon>
        <taxon>Actinomycetes</taxon>
        <taxon>Micromonosporales</taxon>
        <taxon>Micromonosporaceae</taxon>
        <taxon>Catellatospora</taxon>
    </lineage>
</organism>
<keyword evidence="2" id="KW-1185">Reference proteome</keyword>
<dbReference type="EMBL" id="BONF01000038">
    <property type="protein sequence ID" value="GIF84555.1"/>
    <property type="molecule type" value="Genomic_DNA"/>
</dbReference>
<comment type="caution">
    <text evidence="1">The sequence shown here is derived from an EMBL/GenBank/DDBJ whole genome shotgun (WGS) entry which is preliminary data.</text>
</comment>
<name>A0A8J3JSX1_9ACTN</name>
<gene>
    <name evidence="1" type="ORF">Cba03nite_59040</name>
</gene>
<accession>A0A8J3JSX1</accession>
<dbReference type="Proteomes" id="UP000601223">
    <property type="component" value="Unassembled WGS sequence"/>
</dbReference>
<sequence length="84" mass="9315">MEIELRRRTGAFREAAFTTSVAGSRECSAIRLGFCPGETPTVPSLGGANGRRHNRFSWQELPLNHASSPYYVRRAELPPTVPDN</sequence>
<evidence type="ECO:0000313" key="1">
    <source>
        <dbReference type="EMBL" id="GIF84555.1"/>
    </source>
</evidence>
<proteinExistence type="predicted"/>
<protein>
    <submittedName>
        <fullName evidence="1">Uncharacterized protein</fullName>
    </submittedName>
</protein>
<dbReference type="AlphaFoldDB" id="A0A8J3JSX1"/>